<proteinExistence type="inferred from homology"/>
<dbReference type="RefSeq" id="WP_015404727.1">
    <property type="nucleotide sequence ID" value="NC_020304.1"/>
</dbReference>
<dbReference type="InterPro" id="IPR004556">
    <property type="entry name" value="HemK-like"/>
</dbReference>
<dbReference type="InterPro" id="IPR040758">
    <property type="entry name" value="PrmC_N"/>
</dbReference>
<dbReference type="NCBIfam" id="TIGR00536">
    <property type="entry name" value="hemK_fam"/>
    <property type="match status" value="1"/>
</dbReference>
<protein>
    <recommendedName>
        <fullName evidence="5">Release factor glutamine methyltransferase</fullName>
        <shortName evidence="5">RF MTase</shortName>
        <ecNumber evidence="5">2.1.1.297</ecNumber>
    </recommendedName>
    <alternativeName>
        <fullName evidence="5">N5-glutamine methyltransferase PrmC</fullName>
    </alternativeName>
    <alternativeName>
        <fullName evidence="5">Protein-(glutamine-N5) MTase PrmC</fullName>
    </alternativeName>
    <alternativeName>
        <fullName evidence="5">Protein-glutamine N-methyltransferase PrmC</fullName>
    </alternativeName>
</protein>
<dbReference type="AlphaFoldDB" id="M1PRR8"/>
<dbReference type="GO" id="GO:0003676">
    <property type="term" value="F:nucleic acid binding"/>
    <property type="evidence" value="ECO:0007669"/>
    <property type="project" value="InterPro"/>
</dbReference>
<evidence type="ECO:0000256" key="2">
    <source>
        <dbReference type="ARBA" id="ARBA00022679"/>
    </source>
</evidence>
<dbReference type="GO" id="GO:0032259">
    <property type="term" value="P:methylation"/>
    <property type="evidence" value="ECO:0007669"/>
    <property type="project" value="UniProtKB-KW"/>
</dbReference>
<dbReference type="GO" id="GO:0102559">
    <property type="term" value="F:peptide chain release factor N(5)-glutamine methyltransferase activity"/>
    <property type="evidence" value="ECO:0007669"/>
    <property type="project" value="UniProtKB-EC"/>
</dbReference>
<comment type="catalytic activity">
    <reaction evidence="4 5">
        <text>L-glutaminyl-[peptide chain release factor] + S-adenosyl-L-methionine = N(5)-methyl-L-glutaminyl-[peptide chain release factor] + S-adenosyl-L-homocysteine + H(+)</text>
        <dbReference type="Rhea" id="RHEA:42896"/>
        <dbReference type="Rhea" id="RHEA-COMP:10271"/>
        <dbReference type="Rhea" id="RHEA-COMP:10272"/>
        <dbReference type="ChEBI" id="CHEBI:15378"/>
        <dbReference type="ChEBI" id="CHEBI:30011"/>
        <dbReference type="ChEBI" id="CHEBI:57856"/>
        <dbReference type="ChEBI" id="CHEBI:59789"/>
        <dbReference type="ChEBI" id="CHEBI:61891"/>
        <dbReference type="EC" id="2.1.1.297"/>
    </reaction>
</comment>
<dbReference type="Pfam" id="PF05175">
    <property type="entry name" value="MTS"/>
    <property type="match status" value="1"/>
</dbReference>
<dbReference type="PATRIC" id="fig|1167006.5.peg.2717"/>
<evidence type="ECO:0000256" key="4">
    <source>
        <dbReference type="ARBA" id="ARBA00048391"/>
    </source>
</evidence>
<dbReference type="InterPro" id="IPR029063">
    <property type="entry name" value="SAM-dependent_MTases_sf"/>
</dbReference>
<feature type="binding site" evidence="5">
    <location>
        <begin position="189"/>
        <end position="192"/>
    </location>
    <ligand>
        <name>substrate</name>
    </ligand>
</feature>
<dbReference type="Proteomes" id="UP000011721">
    <property type="component" value="Chromosome"/>
</dbReference>
<keyword evidence="2 5" id="KW-0808">Transferase</keyword>
<reference evidence="9" key="1">
    <citation type="journal article" date="2013" name="Stand. Genomic Sci.">
        <title>Complete genome sequence of Desulfocapsa sulfexigens, a marine deltaproteobacterium specialized in disproportionating inorganic sulfur compounds.</title>
        <authorList>
            <person name="Finster K.W."/>
            <person name="Kjeldsen K.U."/>
            <person name="Kube M."/>
            <person name="Reinhardt R."/>
            <person name="Mussmann M."/>
            <person name="Amann R."/>
            <person name="Schreiber L."/>
        </authorList>
    </citation>
    <scope>NUCLEOTIDE SEQUENCE [LARGE SCALE GENOMIC DNA]</scope>
    <source>
        <strain evidence="9">DSM 10523 / SB164P1</strain>
    </source>
</reference>
<comment type="similarity">
    <text evidence="5">Belongs to the protein N5-glutamine methyltransferase family. PrmC subfamily.</text>
</comment>
<evidence type="ECO:0000256" key="1">
    <source>
        <dbReference type="ARBA" id="ARBA00022603"/>
    </source>
</evidence>
<dbReference type="eggNOG" id="COG2890">
    <property type="taxonomic scope" value="Bacteria"/>
</dbReference>
<dbReference type="HAMAP" id="MF_02126">
    <property type="entry name" value="RF_methyltr_PrmC"/>
    <property type="match status" value="1"/>
</dbReference>
<dbReference type="InterPro" id="IPR050320">
    <property type="entry name" value="N5-glutamine_MTase"/>
</dbReference>
<dbReference type="HOGENOM" id="CLU_018398_3_1_7"/>
<sequence>MQIREILKSASAALVRSGVDTPELDSALLLGHCLGKSRTELYLMASEELDSEIERKFLKLLQRRQQREPLAYILCVQEFWSLDFHVTPDVLIPRPETELLVERGIALWKDGGQSRGAILDLCTGSGIIAVVLAKELDRPVIAVDVSMRALQVARKNAELHGVSHLVSFVQSDLLTAFSSRPYFSLVLSNPPYVSIQDLQDGLQAEVDQYEPHLALDGGDRGLEIIRRIQQQLIPQLLPGANLLMEIGADQGTDLLSIFSPESAGSEIFEEVRVEKDYSNHDRIFHGKVKTS</sequence>
<dbReference type="SUPFAM" id="SSF53335">
    <property type="entry name" value="S-adenosyl-L-methionine-dependent methyltransferases"/>
    <property type="match status" value="1"/>
</dbReference>
<dbReference type="Gene3D" id="3.40.50.150">
    <property type="entry name" value="Vaccinia Virus protein VP39"/>
    <property type="match status" value="1"/>
</dbReference>
<comment type="caution">
    <text evidence="5">Lacks conserved residue(s) required for the propagation of feature annotation.</text>
</comment>
<feature type="binding site" evidence="5">
    <location>
        <position position="189"/>
    </location>
    <ligand>
        <name>S-adenosyl-L-methionine</name>
        <dbReference type="ChEBI" id="CHEBI:59789"/>
    </ligand>
</feature>
<dbReference type="PANTHER" id="PTHR18895:SF74">
    <property type="entry name" value="MTRF1L RELEASE FACTOR GLUTAMINE METHYLTRANSFERASE"/>
    <property type="match status" value="1"/>
</dbReference>
<comment type="function">
    <text evidence="5">Methylates the class 1 translation termination release factors RF1/PrfA and RF2/PrfB on the glutamine residue of the universally conserved GGQ motif.</text>
</comment>
<evidence type="ECO:0000313" key="8">
    <source>
        <dbReference type="EMBL" id="AGF79041.1"/>
    </source>
</evidence>
<dbReference type="InterPro" id="IPR007848">
    <property type="entry name" value="Small_mtfrase_dom"/>
</dbReference>
<dbReference type="InterPro" id="IPR002052">
    <property type="entry name" value="DNA_methylase_N6_adenine_CS"/>
</dbReference>
<gene>
    <name evidence="5" type="primary">prmC</name>
    <name evidence="8" type="ordered locus">UWK_02505</name>
</gene>
<dbReference type="KEGG" id="dsf:UWK_02505"/>
<accession>M1PRR8</accession>
<dbReference type="EC" id="2.1.1.297" evidence="5"/>
<keyword evidence="9" id="KW-1185">Reference proteome</keyword>
<evidence type="ECO:0000256" key="5">
    <source>
        <dbReference type="HAMAP-Rule" id="MF_02126"/>
    </source>
</evidence>
<evidence type="ECO:0000313" key="9">
    <source>
        <dbReference type="Proteomes" id="UP000011721"/>
    </source>
</evidence>
<feature type="domain" description="Methyltransferase small" evidence="6">
    <location>
        <begin position="114"/>
        <end position="200"/>
    </location>
</feature>
<evidence type="ECO:0000259" key="7">
    <source>
        <dbReference type="Pfam" id="PF17827"/>
    </source>
</evidence>
<dbReference type="OrthoDB" id="9800643at2"/>
<name>M1PRR8_DESSD</name>
<feature type="domain" description="Release factor glutamine methyltransferase N-terminal" evidence="7">
    <location>
        <begin position="5"/>
        <end position="74"/>
    </location>
</feature>
<feature type="binding site" evidence="5">
    <location>
        <position position="144"/>
    </location>
    <ligand>
        <name>S-adenosyl-L-methionine</name>
        <dbReference type="ChEBI" id="CHEBI:59789"/>
    </ligand>
</feature>
<dbReference type="Gene3D" id="1.10.8.10">
    <property type="entry name" value="DNA helicase RuvA subunit, C-terminal domain"/>
    <property type="match status" value="1"/>
</dbReference>
<dbReference type="CDD" id="cd02440">
    <property type="entry name" value="AdoMet_MTases"/>
    <property type="match status" value="1"/>
</dbReference>
<keyword evidence="1 5" id="KW-0489">Methyltransferase</keyword>
<dbReference type="STRING" id="1167006.UWK_02505"/>
<dbReference type="Pfam" id="PF17827">
    <property type="entry name" value="PrmC_N"/>
    <property type="match status" value="1"/>
</dbReference>
<organism evidence="8 9">
    <name type="scientific">Desulfocapsa sulfexigens (strain DSM 10523 / SB164P1)</name>
    <dbReference type="NCBI Taxonomy" id="1167006"/>
    <lineage>
        <taxon>Bacteria</taxon>
        <taxon>Pseudomonadati</taxon>
        <taxon>Thermodesulfobacteriota</taxon>
        <taxon>Desulfobulbia</taxon>
        <taxon>Desulfobulbales</taxon>
        <taxon>Desulfocapsaceae</taxon>
        <taxon>Desulfocapsa</taxon>
    </lineage>
</organism>
<dbReference type="NCBIfam" id="TIGR03534">
    <property type="entry name" value="RF_mod_PrmC"/>
    <property type="match status" value="1"/>
</dbReference>
<evidence type="ECO:0000256" key="3">
    <source>
        <dbReference type="ARBA" id="ARBA00022691"/>
    </source>
</evidence>
<dbReference type="InterPro" id="IPR019874">
    <property type="entry name" value="RF_methyltr_PrmC"/>
</dbReference>
<evidence type="ECO:0000259" key="6">
    <source>
        <dbReference type="Pfam" id="PF05175"/>
    </source>
</evidence>
<keyword evidence="3 5" id="KW-0949">S-adenosyl-L-methionine</keyword>
<dbReference type="PROSITE" id="PS00092">
    <property type="entry name" value="N6_MTASE"/>
    <property type="match status" value="1"/>
</dbReference>
<dbReference type="EMBL" id="CP003985">
    <property type="protein sequence ID" value="AGF79041.1"/>
    <property type="molecule type" value="Genomic_DNA"/>
</dbReference>
<dbReference type="PANTHER" id="PTHR18895">
    <property type="entry name" value="HEMK METHYLTRANSFERASE"/>
    <property type="match status" value="1"/>
</dbReference>